<dbReference type="EMBL" id="CM001219">
    <property type="protein sequence ID" value="KEH33976.1"/>
    <property type="molecule type" value="Genomic_DNA"/>
</dbReference>
<gene>
    <name evidence="1" type="ordered locus">MTR_3g456110</name>
</gene>
<proteinExistence type="predicted"/>
<dbReference type="EnsemblPlants" id="KEH33976">
    <property type="protein sequence ID" value="KEH33976"/>
    <property type="gene ID" value="MTR_3g456110"/>
</dbReference>
<evidence type="ECO:0000313" key="3">
    <source>
        <dbReference type="Proteomes" id="UP000002051"/>
    </source>
</evidence>
<dbReference type="Proteomes" id="UP000002051">
    <property type="component" value="Chromosome 3"/>
</dbReference>
<sequence>MGPFVCGKSFIREAIEQKKAIASDTINTVNLLCSKNIGIPFSWLLPPGTVIAAAKVIVAIRVATNIQAFDLSFIQLFPSSTNGLCSSMNTSRAVLPFLFLTTLWRG</sequence>
<keyword evidence="3" id="KW-1185">Reference proteome</keyword>
<dbReference type="AlphaFoldDB" id="A0A072UX24"/>
<name>A0A072UX24_MEDTR</name>
<protein>
    <submittedName>
        <fullName evidence="1 2">Uncharacterized protein</fullName>
    </submittedName>
</protein>
<reference evidence="1 3" key="1">
    <citation type="journal article" date="2011" name="Nature">
        <title>The Medicago genome provides insight into the evolution of rhizobial symbioses.</title>
        <authorList>
            <person name="Young N.D."/>
            <person name="Debelle F."/>
            <person name="Oldroyd G.E."/>
            <person name="Geurts R."/>
            <person name="Cannon S.B."/>
            <person name="Udvardi M.K."/>
            <person name="Benedito V.A."/>
            <person name="Mayer K.F."/>
            <person name="Gouzy J."/>
            <person name="Schoof H."/>
            <person name="Van de Peer Y."/>
            <person name="Proost S."/>
            <person name="Cook D.R."/>
            <person name="Meyers B.C."/>
            <person name="Spannagl M."/>
            <person name="Cheung F."/>
            <person name="De Mita S."/>
            <person name="Krishnakumar V."/>
            <person name="Gundlach H."/>
            <person name="Zhou S."/>
            <person name="Mudge J."/>
            <person name="Bharti A.K."/>
            <person name="Murray J.D."/>
            <person name="Naoumkina M.A."/>
            <person name="Rosen B."/>
            <person name="Silverstein K.A."/>
            <person name="Tang H."/>
            <person name="Rombauts S."/>
            <person name="Zhao P.X."/>
            <person name="Zhou P."/>
            <person name="Barbe V."/>
            <person name="Bardou P."/>
            <person name="Bechner M."/>
            <person name="Bellec A."/>
            <person name="Berger A."/>
            <person name="Berges H."/>
            <person name="Bidwell S."/>
            <person name="Bisseling T."/>
            <person name="Choisne N."/>
            <person name="Couloux A."/>
            <person name="Denny R."/>
            <person name="Deshpande S."/>
            <person name="Dai X."/>
            <person name="Doyle J.J."/>
            <person name="Dudez A.M."/>
            <person name="Farmer A.D."/>
            <person name="Fouteau S."/>
            <person name="Franken C."/>
            <person name="Gibelin C."/>
            <person name="Gish J."/>
            <person name="Goldstein S."/>
            <person name="Gonzalez A.J."/>
            <person name="Green P.J."/>
            <person name="Hallab A."/>
            <person name="Hartog M."/>
            <person name="Hua A."/>
            <person name="Humphray S.J."/>
            <person name="Jeong D.H."/>
            <person name="Jing Y."/>
            <person name="Jocker A."/>
            <person name="Kenton S.M."/>
            <person name="Kim D.J."/>
            <person name="Klee K."/>
            <person name="Lai H."/>
            <person name="Lang C."/>
            <person name="Lin S."/>
            <person name="Macmil S.L."/>
            <person name="Magdelenat G."/>
            <person name="Matthews L."/>
            <person name="McCorrison J."/>
            <person name="Monaghan E.L."/>
            <person name="Mun J.H."/>
            <person name="Najar F.Z."/>
            <person name="Nicholson C."/>
            <person name="Noirot C."/>
            <person name="O'Bleness M."/>
            <person name="Paule C.R."/>
            <person name="Poulain J."/>
            <person name="Prion F."/>
            <person name="Qin B."/>
            <person name="Qu C."/>
            <person name="Retzel E.F."/>
            <person name="Riddle C."/>
            <person name="Sallet E."/>
            <person name="Samain S."/>
            <person name="Samson N."/>
            <person name="Sanders I."/>
            <person name="Saurat O."/>
            <person name="Scarpelli C."/>
            <person name="Schiex T."/>
            <person name="Segurens B."/>
            <person name="Severin A.J."/>
            <person name="Sherrier D.J."/>
            <person name="Shi R."/>
            <person name="Sims S."/>
            <person name="Singer S.R."/>
            <person name="Sinharoy S."/>
            <person name="Sterck L."/>
            <person name="Viollet A."/>
            <person name="Wang B.B."/>
            <person name="Wang K."/>
            <person name="Wang M."/>
            <person name="Wang X."/>
            <person name="Warfsmann J."/>
            <person name="Weissenbach J."/>
            <person name="White D.D."/>
            <person name="White J.D."/>
            <person name="Wiley G.B."/>
            <person name="Wincker P."/>
            <person name="Xing Y."/>
            <person name="Yang L."/>
            <person name="Yao Z."/>
            <person name="Ying F."/>
            <person name="Zhai J."/>
            <person name="Zhou L."/>
            <person name="Zuber A."/>
            <person name="Denarie J."/>
            <person name="Dixon R.A."/>
            <person name="May G.D."/>
            <person name="Schwartz D.C."/>
            <person name="Rogers J."/>
            <person name="Quetier F."/>
            <person name="Town C.D."/>
            <person name="Roe B.A."/>
        </authorList>
    </citation>
    <scope>NUCLEOTIDE SEQUENCE [LARGE SCALE GENOMIC DNA]</scope>
    <source>
        <strain evidence="1">A17</strain>
        <strain evidence="2 3">cv. Jemalong A17</strain>
    </source>
</reference>
<reference evidence="2" key="3">
    <citation type="submission" date="2015-04" db="UniProtKB">
        <authorList>
            <consortium name="EnsemblPlants"/>
        </authorList>
    </citation>
    <scope>IDENTIFICATION</scope>
    <source>
        <strain evidence="2">cv. Jemalong A17</strain>
    </source>
</reference>
<organism evidence="1 3">
    <name type="scientific">Medicago truncatula</name>
    <name type="common">Barrel medic</name>
    <name type="synonym">Medicago tribuloides</name>
    <dbReference type="NCBI Taxonomy" id="3880"/>
    <lineage>
        <taxon>Eukaryota</taxon>
        <taxon>Viridiplantae</taxon>
        <taxon>Streptophyta</taxon>
        <taxon>Embryophyta</taxon>
        <taxon>Tracheophyta</taxon>
        <taxon>Spermatophyta</taxon>
        <taxon>Magnoliopsida</taxon>
        <taxon>eudicotyledons</taxon>
        <taxon>Gunneridae</taxon>
        <taxon>Pentapetalae</taxon>
        <taxon>rosids</taxon>
        <taxon>fabids</taxon>
        <taxon>Fabales</taxon>
        <taxon>Fabaceae</taxon>
        <taxon>Papilionoideae</taxon>
        <taxon>50 kb inversion clade</taxon>
        <taxon>NPAAA clade</taxon>
        <taxon>Hologalegina</taxon>
        <taxon>IRL clade</taxon>
        <taxon>Trifolieae</taxon>
        <taxon>Medicago</taxon>
    </lineage>
</organism>
<accession>A0A072UX24</accession>
<evidence type="ECO:0000313" key="1">
    <source>
        <dbReference type="EMBL" id="KEH33976.1"/>
    </source>
</evidence>
<reference evidence="1 3" key="2">
    <citation type="journal article" date="2014" name="BMC Genomics">
        <title>An improved genome release (version Mt4.0) for the model legume Medicago truncatula.</title>
        <authorList>
            <person name="Tang H."/>
            <person name="Krishnakumar V."/>
            <person name="Bidwell S."/>
            <person name="Rosen B."/>
            <person name="Chan A."/>
            <person name="Zhou S."/>
            <person name="Gentzbittel L."/>
            <person name="Childs K.L."/>
            <person name="Yandell M."/>
            <person name="Gundlach H."/>
            <person name="Mayer K.F."/>
            <person name="Schwartz D.C."/>
            <person name="Town C.D."/>
        </authorList>
    </citation>
    <scope>GENOME REANNOTATION</scope>
    <source>
        <strain evidence="1">A17</strain>
        <strain evidence="2 3">cv. Jemalong A17</strain>
    </source>
</reference>
<evidence type="ECO:0000313" key="2">
    <source>
        <dbReference type="EnsemblPlants" id="KEH33976"/>
    </source>
</evidence>
<dbReference type="HOGENOM" id="CLU_173624_0_0_1"/>